<reference evidence="1 2" key="1">
    <citation type="journal article" date="2012" name="Genome Biol.">
        <title>Sequencing three crocodilian genomes to illuminate the evolution of archosaurs and amniotes.</title>
        <authorList>
            <person name="St John J.A."/>
            <person name="Braun E.L."/>
            <person name="Isberg S.R."/>
            <person name="Miles L.G."/>
            <person name="Chong A.Y."/>
            <person name="Gongora J."/>
            <person name="Dalzell P."/>
            <person name="Moran C."/>
            <person name="Bed'hom B."/>
            <person name="Abzhanov A."/>
            <person name="Burgess S.C."/>
            <person name="Cooksey A.M."/>
            <person name="Castoe T.A."/>
            <person name="Crawford N.G."/>
            <person name="Densmore L.D."/>
            <person name="Drew J.C."/>
            <person name="Edwards S.V."/>
            <person name="Faircloth B.C."/>
            <person name="Fujita M.K."/>
            <person name="Greenwold M.J."/>
            <person name="Hoffmann F.G."/>
            <person name="Howard J.M."/>
            <person name="Iguchi T."/>
            <person name="Janes D.E."/>
            <person name="Khan S.Y."/>
            <person name="Kohno S."/>
            <person name="de Koning A.J."/>
            <person name="Lance S.L."/>
            <person name="McCarthy F.M."/>
            <person name="McCormack J.E."/>
            <person name="Merchant M.E."/>
            <person name="Peterson D.G."/>
            <person name="Pollock D.D."/>
            <person name="Pourmand N."/>
            <person name="Raney B.J."/>
            <person name="Roessler K.A."/>
            <person name="Sanford J.R."/>
            <person name="Sawyer R.H."/>
            <person name="Schmidt C.J."/>
            <person name="Triplett E.W."/>
            <person name="Tuberville T.D."/>
            <person name="Venegas-Anaya M."/>
            <person name="Howard J.T."/>
            <person name="Jarvis E.D."/>
            <person name="Guillette L.J.Jr."/>
            <person name="Glenn T.C."/>
            <person name="Green R.E."/>
            <person name="Ray D.A."/>
        </authorList>
    </citation>
    <scope>NUCLEOTIDE SEQUENCE [LARGE SCALE GENOMIC DNA]</scope>
    <source>
        <strain evidence="1">KSC_2009_1</strain>
    </source>
</reference>
<accession>A0A151NLX0</accession>
<dbReference type="EMBL" id="AKHW03002600">
    <property type="protein sequence ID" value="KYO37783.1"/>
    <property type="molecule type" value="Genomic_DNA"/>
</dbReference>
<evidence type="ECO:0000313" key="2">
    <source>
        <dbReference type="Proteomes" id="UP000050525"/>
    </source>
</evidence>
<keyword evidence="2" id="KW-1185">Reference proteome</keyword>
<comment type="caution">
    <text evidence="1">The sequence shown here is derived from an EMBL/GenBank/DDBJ whole genome shotgun (WGS) entry which is preliminary data.</text>
</comment>
<gene>
    <name evidence="1" type="ORF">Y1Q_0022062</name>
</gene>
<evidence type="ECO:0000313" key="1">
    <source>
        <dbReference type="EMBL" id="KYO37783.1"/>
    </source>
</evidence>
<proteinExistence type="predicted"/>
<dbReference type="Proteomes" id="UP000050525">
    <property type="component" value="Unassembled WGS sequence"/>
</dbReference>
<protein>
    <submittedName>
        <fullName evidence="1">Uncharacterized protein</fullName>
    </submittedName>
</protein>
<name>A0A151NLX0_ALLMI</name>
<sequence length="113" mass="12754">MAISNCCTSGLDWRWQPIQAVPWITPELKRGSPAVKSSRRRFYSPWMLSLVRPGTVFCGSAAPTPHLMPTFGISKRYYGHIGYAFISCLLRFSFSSQIPISCPQWPGLRCGFH</sequence>
<dbReference type="AlphaFoldDB" id="A0A151NLX0"/>
<organism evidence="1 2">
    <name type="scientific">Alligator mississippiensis</name>
    <name type="common">American alligator</name>
    <dbReference type="NCBI Taxonomy" id="8496"/>
    <lineage>
        <taxon>Eukaryota</taxon>
        <taxon>Metazoa</taxon>
        <taxon>Chordata</taxon>
        <taxon>Craniata</taxon>
        <taxon>Vertebrata</taxon>
        <taxon>Euteleostomi</taxon>
        <taxon>Archelosauria</taxon>
        <taxon>Archosauria</taxon>
        <taxon>Crocodylia</taxon>
        <taxon>Alligatoridae</taxon>
        <taxon>Alligatorinae</taxon>
        <taxon>Alligator</taxon>
    </lineage>
</organism>